<feature type="repeat" description="TPR" evidence="1">
    <location>
        <begin position="160"/>
        <end position="193"/>
    </location>
</feature>
<dbReference type="PROSITE" id="PS50005">
    <property type="entry name" value="TPR"/>
    <property type="match status" value="1"/>
</dbReference>
<dbReference type="Gene3D" id="1.25.40.10">
    <property type="entry name" value="Tetratricopeptide repeat domain"/>
    <property type="match status" value="1"/>
</dbReference>
<dbReference type="AlphaFoldDB" id="A0A5P8E449"/>
<name>A0A5P8E449_9BACT</name>
<evidence type="ECO:0000313" key="2">
    <source>
        <dbReference type="EMBL" id="QFQ11694.1"/>
    </source>
</evidence>
<dbReference type="EMBL" id="CP033459">
    <property type="protein sequence ID" value="QFQ11694.1"/>
    <property type="molecule type" value="Genomic_DNA"/>
</dbReference>
<evidence type="ECO:0000313" key="3">
    <source>
        <dbReference type="Proteomes" id="UP000249375"/>
    </source>
</evidence>
<dbReference type="SUPFAM" id="SSF48452">
    <property type="entry name" value="TPR-like"/>
    <property type="match status" value="3"/>
</dbReference>
<keyword evidence="3" id="KW-1185">Reference proteome</keyword>
<proteinExistence type="predicted"/>
<keyword evidence="1" id="KW-0802">TPR repeat</keyword>
<protein>
    <submittedName>
        <fullName evidence="2">Uncharacterized protein</fullName>
    </submittedName>
</protein>
<dbReference type="Proteomes" id="UP000249375">
    <property type="component" value="Chromosome"/>
</dbReference>
<dbReference type="InterPro" id="IPR011990">
    <property type="entry name" value="TPR-like_helical_dom_sf"/>
</dbReference>
<dbReference type="RefSeq" id="WP_111898757.1">
    <property type="nucleotide sequence ID" value="NZ_CP033459.1"/>
</dbReference>
<organism evidence="2 3">
    <name type="scientific">Pseudoprevotella muciniphila</name>
    <dbReference type="NCBI Taxonomy" id="2133944"/>
    <lineage>
        <taxon>Bacteria</taxon>
        <taxon>Pseudomonadati</taxon>
        <taxon>Bacteroidota</taxon>
        <taxon>Bacteroidia</taxon>
        <taxon>Bacteroidales</taxon>
        <taxon>Prevotellaceae</taxon>
        <taxon>Pseudoprevotella</taxon>
    </lineage>
</organism>
<accession>A0A5P8E449</accession>
<dbReference type="KEGG" id="alq:C7Y71_000880"/>
<sequence length="467" mass="54809">MSIIDKVSVYEQAVKKGSSIYMDANDLLDIYDYYVDHQRELDAEACLHTALRIHPDNEDVLVTYAIFLRSLGKREAAYKVVKGIENQHAPDVLIFYGENELNKANIEKAERYFDAIPEDVQPYQWRLQYDVAQVYFDYGFYQKANIWLDKCDNPQNPEFRQVLELRAKICYNLGQYSKAEQFMNKSIDLNPYDEMSWIYLSEIQLKLEKYDKVIESTEYALVINADAKQAIRNKLLALLNRDDAYDCTDALNYYLSLQEGMVVDISLLCILVEKMMNFAPSEIVEKMIISALENTSVNSLERHRLLSYYCYILIDKGELSNSKQVVQSLCINGENYQAVMYDYVLRLLSKGYVDEAMLCMQEVIDNDTFDNRFAGLYAMEFVRRKCFEPAKFFWERVFSEYECINEDYTYALAMAAHELKSSKLADIIEHVKKEDFLAFHYFSNIYNVYTWEEVVKKAKNEAETWKK</sequence>
<reference evidence="2 3" key="1">
    <citation type="submission" date="2018-11" db="EMBL/GenBank/DDBJ databases">
        <authorList>
            <person name="Na S.W."/>
            <person name="Baik M."/>
        </authorList>
    </citation>
    <scope>NUCLEOTIDE SEQUENCE [LARGE SCALE GENOMIC DNA]</scope>
    <source>
        <strain evidence="2 3">E39</strain>
    </source>
</reference>
<gene>
    <name evidence="2" type="ORF">C7Y71_000880</name>
</gene>
<dbReference type="OrthoDB" id="9803982at2"/>
<dbReference type="InterPro" id="IPR019734">
    <property type="entry name" value="TPR_rpt"/>
</dbReference>
<evidence type="ECO:0000256" key="1">
    <source>
        <dbReference type="PROSITE-ProRule" id="PRU00339"/>
    </source>
</evidence>